<feature type="transmembrane region" description="Helical" evidence="1">
    <location>
        <begin position="370"/>
        <end position="396"/>
    </location>
</feature>
<feature type="transmembrane region" description="Helical" evidence="1">
    <location>
        <begin position="260"/>
        <end position="278"/>
    </location>
</feature>
<feature type="transmembrane region" description="Helical" evidence="1">
    <location>
        <begin position="298"/>
        <end position="319"/>
    </location>
</feature>
<proteinExistence type="predicted"/>
<dbReference type="PROSITE" id="PS50850">
    <property type="entry name" value="MFS"/>
    <property type="match status" value="1"/>
</dbReference>
<feature type="transmembrane region" description="Helical" evidence="1">
    <location>
        <begin position="209"/>
        <end position="229"/>
    </location>
</feature>
<dbReference type="EMBL" id="CP084167">
    <property type="protein sequence ID" value="UJG43319.1"/>
    <property type="molecule type" value="Genomic_DNA"/>
</dbReference>
<keyword evidence="1" id="KW-1133">Transmembrane helix</keyword>
<dbReference type="Gene3D" id="1.20.1250.20">
    <property type="entry name" value="MFS general substrate transporter like domains"/>
    <property type="match status" value="2"/>
</dbReference>
<dbReference type="PANTHER" id="PTHR23528:SF1">
    <property type="entry name" value="MAJOR FACILITATOR SUPERFAMILY (MFS) PROFILE DOMAIN-CONTAINING PROTEIN"/>
    <property type="match status" value="1"/>
</dbReference>
<dbReference type="Proteomes" id="UP001200513">
    <property type="component" value="Chromosome"/>
</dbReference>
<reference evidence="3" key="1">
    <citation type="journal article" date="2022" name="Nat. Microbiol.">
        <title>Unique mobile elements and scalable gene flow at the prokaryote-eukaryote boundary revealed by circularized Asgard archaea genomes.</title>
        <authorList>
            <person name="Wu F."/>
            <person name="Speth D.R."/>
            <person name="Philosof A."/>
            <person name="Cremiere A."/>
            <person name="Narayanan A."/>
            <person name="Barco R.A."/>
            <person name="Connon S.A."/>
            <person name="Amend J.P."/>
            <person name="Antoshechkin I.A."/>
            <person name="Orphan V.J."/>
        </authorList>
    </citation>
    <scope>NUCLEOTIDE SEQUENCE</scope>
    <source>
        <strain evidence="3">PR6</strain>
    </source>
</reference>
<protein>
    <submittedName>
        <fullName evidence="3">MFS transporter</fullName>
    </submittedName>
</protein>
<feature type="domain" description="Major facilitator superfamily (MFS) profile" evidence="2">
    <location>
        <begin position="28"/>
        <end position="469"/>
    </location>
</feature>
<feature type="transmembrane region" description="Helical" evidence="1">
    <location>
        <begin position="328"/>
        <end position="350"/>
    </location>
</feature>
<keyword evidence="1" id="KW-0812">Transmembrane</keyword>
<dbReference type="AlphaFoldDB" id="A0A9Y1FNW0"/>
<sequence length="476" mass="53192">MTGFRNYFTNIKENYNKAKEGEGFSFLFTIVIGLGFFTTAITWSMYNVYIPTYLDEYLKLNWGELSFASTIIGFIMVLDNITAVLMQPWIGHISDRIWKRYSPGKWGRRMPFIVIGIPLGALFFAMLGLFGTDTFNGNPMTGFILLLLTIGGFNISMALYRSPVVALMPDLVPKEYRSRGNGLINLMGGVGALVALFILPIVYRVNPLLAYFIVSLVMIFCLVILFFTITEPEVLKDKEEKEEVKIIQTLKEFFSQKDKSMIFILFAIFAWFLGYNIIETFFSLYGVNILQIEKEDASTILGVLALMFILSSVPAGFIAKKIGRKRTILVGLAIILVALVVAAIFSVLAIPSLQARTTFLGMDVPYTAFIILGCFFFSGIGWAFVNINSIVIVWTLAGKERVGAGTGVYYFFSASAAIIGPVLIGGIFDLIRYIFGLPAGLQYKTLFFFSSFFYLVAFVLTLFVKTTGVEGEKEEE</sequence>
<evidence type="ECO:0000259" key="2">
    <source>
        <dbReference type="PROSITE" id="PS50850"/>
    </source>
</evidence>
<feature type="transmembrane region" description="Helical" evidence="1">
    <location>
        <begin position="24"/>
        <end position="46"/>
    </location>
</feature>
<feature type="transmembrane region" description="Helical" evidence="1">
    <location>
        <begin position="111"/>
        <end position="130"/>
    </location>
</feature>
<evidence type="ECO:0000256" key="1">
    <source>
        <dbReference type="SAM" id="Phobius"/>
    </source>
</evidence>
<dbReference type="SUPFAM" id="SSF103473">
    <property type="entry name" value="MFS general substrate transporter"/>
    <property type="match status" value="1"/>
</dbReference>
<gene>
    <name evidence="3" type="ORF">K9W46_13215</name>
</gene>
<feature type="transmembrane region" description="Helical" evidence="1">
    <location>
        <begin position="446"/>
        <end position="464"/>
    </location>
</feature>
<dbReference type="Pfam" id="PF07690">
    <property type="entry name" value="MFS_1"/>
    <property type="match status" value="1"/>
</dbReference>
<dbReference type="InterPro" id="IPR020846">
    <property type="entry name" value="MFS_dom"/>
</dbReference>
<name>A0A9Y1FNW0_9ARCH</name>
<dbReference type="InterPro" id="IPR011701">
    <property type="entry name" value="MFS"/>
</dbReference>
<keyword evidence="1" id="KW-0472">Membrane</keyword>
<evidence type="ECO:0000313" key="3">
    <source>
        <dbReference type="EMBL" id="UJG43319.1"/>
    </source>
</evidence>
<organism evidence="3">
    <name type="scientific">Candidatus Heimdallarchaeum endolithica</name>
    <dbReference type="NCBI Taxonomy" id="2876572"/>
    <lineage>
        <taxon>Archaea</taxon>
        <taxon>Promethearchaeati</taxon>
        <taxon>Candidatus Heimdallarchaeota</taxon>
        <taxon>Candidatus Heimdallarchaeia (ex Rinke et al. 2021) (nom. nud.)</taxon>
        <taxon>Candidatus Heimdallarchaeales</taxon>
        <taxon>Candidatus Heimdallarchaeaceae</taxon>
        <taxon>Candidatus Heimdallarchaeum</taxon>
    </lineage>
</organism>
<feature type="transmembrane region" description="Helical" evidence="1">
    <location>
        <begin position="408"/>
        <end position="434"/>
    </location>
</feature>
<accession>A0A9Y1FNW0</accession>
<dbReference type="PANTHER" id="PTHR23528">
    <property type="match status" value="1"/>
</dbReference>
<feature type="transmembrane region" description="Helical" evidence="1">
    <location>
        <begin position="66"/>
        <end position="90"/>
    </location>
</feature>
<dbReference type="GO" id="GO:0022857">
    <property type="term" value="F:transmembrane transporter activity"/>
    <property type="evidence" value="ECO:0007669"/>
    <property type="project" value="InterPro"/>
</dbReference>
<dbReference type="InterPro" id="IPR036259">
    <property type="entry name" value="MFS_trans_sf"/>
</dbReference>
<feature type="transmembrane region" description="Helical" evidence="1">
    <location>
        <begin position="142"/>
        <end position="161"/>
    </location>
</feature>
<feature type="transmembrane region" description="Helical" evidence="1">
    <location>
        <begin position="182"/>
        <end position="203"/>
    </location>
</feature>